<reference evidence="3" key="1">
    <citation type="submission" date="2014-04" db="EMBL/GenBank/DDBJ databases">
        <title>Evolutionary Origins and Diversification of the Mycorrhizal Mutualists.</title>
        <authorList>
            <consortium name="DOE Joint Genome Institute"/>
            <consortium name="Mycorrhizal Genomics Consortium"/>
            <person name="Kohler A."/>
            <person name="Kuo A."/>
            <person name="Nagy L.G."/>
            <person name="Floudas D."/>
            <person name="Copeland A."/>
            <person name="Barry K.W."/>
            <person name="Cichocki N."/>
            <person name="Veneault-Fourrey C."/>
            <person name="LaButti K."/>
            <person name="Lindquist E.A."/>
            <person name="Lipzen A."/>
            <person name="Lundell T."/>
            <person name="Morin E."/>
            <person name="Murat C."/>
            <person name="Riley R."/>
            <person name="Ohm R."/>
            <person name="Sun H."/>
            <person name="Tunlid A."/>
            <person name="Henrissat B."/>
            <person name="Grigoriev I.V."/>
            <person name="Hibbett D.S."/>
            <person name="Martin F."/>
        </authorList>
    </citation>
    <scope>NUCLEOTIDE SEQUENCE [LARGE SCALE GENOMIC DNA]</scope>
    <source>
        <strain evidence="3">FD-334 SS-4</strain>
    </source>
</reference>
<dbReference type="OrthoDB" id="10042665at2759"/>
<dbReference type="AlphaFoldDB" id="A0A0D2NZB4"/>
<dbReference type="Pfam" id="PF22942">
    <property type="entry name" value="DUF7025"/>
    <property type="match status" value="1"/>
</dbReference>
<protein>
    <recommendedName>
        <fullName evidence="1">AAA+ ATPase domain-containing protein</fullName>
    </recommendedName>
</protein>
<name>A0A0D2NZB4_HYPSF</name>
<dbReference type="EMBL" id="KN817555">
    <property type="protein sequence ID" value="KJA21806.1"/>
    <property type="molecule type" value="Genomic_DNA"/>
</dbReference>
<dbReference type="InterPro" id="IPR003593">
    <property type="entry name" value="AAA+_ATPase"/>
</dbReference>
<dbReference type="GO" id="GO:0005524">
    <property type="term" value="F:ATP binding"/>
    <property type="evidence" value="ECO:0007669"/>
    <property type="project" value="InterPro"/>
</dbReference>
<dbReference type="PANTHER" id="PTHR46411:SF3">
    <property type="entry name" value="AAA+ ATPASE DOMAIN-CONTAINING PROTEIN"/>
    <property type="match status" value="1"/>
</dbReference>
<dbReference type="OMA" id="QITWDLL"/>
<dbReference type="PANTHER" id="PTHR46411">
    <property type="entry name" value="FAMILY ATPASE, PUTATIVE-RELATED"/>
    <property type="match status" value="1"/>
</dbReference>
<evidence type="ECO:0000259" key="1">
    <source>
        <dbReference type="SMART" id="SM00382"/>
    </source>
</evidence>
<sequence length="637" mass="72826">MAQPSDTTPELKTVLPDQLLKKRVAQFDYYYDTRTFSYKLRKSAKQKNSEHGQKYAVMIRRKIDQRGHYVGSVIDIKSARLCNVLLDINKGVEDLEISRAEPQASPELMCYSYPGLLERLAVEQKREQRDELLICDIQAAIFYVDEYMGSTMKDVTQMISHREISYDAAWALFFPNSLVYSHNTNTDQDAVLIVRRSSYEVRSDRSRYLQVVCDIIHDDGQQFGFARSALEINEYPGTRPITSLFVYPLQYHDDNDGVYSRAVELGKRMVQLPTHSFRKISGRASRRVARRKHELEEDDKFMTKFETEPMFVNGRVMISPFAYARFHSTITPTVYRALNKNTLEDDRLYAICSPIARGYAMDRKDWGEFALTRAGDVEWDDSAFDALVLGQKQKKLIHSLVLQHDKNENGFDDIIKGKGRGLVGLLSGTPGCGKTLTAEAVAEVTHKPLYALSAGELGITPTSLERTLDRVLELAQMWDAVLLLDEAEVFLTQRNFSDVGRNALVSIFLRRLEYYQGILILTTNMPKNFDHAFQSRIHFSINYPELDIHSRKIIWTMFFRRSSTYISDEELCRLASFPINGRQIKNTFSSALTISHADDSPPGSLLQDVDTVLSVLNEWDQATRSSEPAVDWDGDIL</sequence>
<dbReference type="Proteomes" id="UP000054270">
    <property type="component" value="Unassembled WGS sequence"/>
</dbReference>
<evidence type="ECO:0000313" key="2">
    <source>
        <dbReference type="EMBL" id="KJA21806.1"/>
    </source>
</evidence>
<dbReference type="CDD" id="cd19481">
    <property type="entry name" value="RecA-like_protease"/>
    <property type="match status" value="1"/>
</dbReference>
<dbReference type="Pfam" id="PF00004">
    <property type="entry name" value="AAA"/>
    <property type="match status" value="1"/>
</dbReference>
<dbReference type="GO" id="GO:0016887">
    <property type="term" value="F:ATP hydrolysis activity"/>
    <property type="evidence" value="ECO:0007669"/>
    <property type="project" value="InterPro"/>
</dbReference>
<dbReference type="InterPro" id="IPR027417">
    <property type="entry name" value="P-loop_NTPase"/>
</dbReference>
<evidence type="ECO:0000313" key="3">
    <source>
        <dbReference type="Proteomes" id="UP000054270"/>
    </source>
</evidence>
<proteinExistence type="predicted"/>
<dbReference type="InterPro" id="IPR003959">
    <property type="entry name" value="ATPase_AAA_core"/>
</dbReference>
<dbReference type="STRING" id="945553.A0A0D2NZB4"/>
<organism evidence="2 3">
    <name type="scientific">Hypholoma sublateritium (strain FD-334 SS-4)</name>
    <dbReference type="NCBI Taxonomy" id="945553"/>
    <lineage>
        <taxon>Eukaryota</taxon>
        <taxon>Fungi</taxon>
        <taxon>Dikarya</taxon>
        <taxon>Basidiomycota</taxon>
        <taxon>Agaricomycotina</taxon>
        <taxon>Agaricomycetes</taxon>
        <taxon>Agaricomycetidae</taxon>
        <taxon>Agaricales</taxon>
        <taxon>Agaricineae</taxon>
        <taxon>Strophariaceae</taxon>
        <taxon>Hypholoma</taxon>
    </lineage>
</organism>
<dbReference type="Gene3D" id="3.40.50.300">
    <property type="entry name" value="P-loop containing nucleotide triphosphate hydrolases"/>
    <property type="match status" value="1"/>
</dbReference>
<dbReference type="SUPFAM" id="SSF52540">
    <property type="entry name" value="P-loop containing nucleoside triphosphate hydrolases"/>
    <property type="match status" value="1"/>
</dbReference>
<dbReference type="InterPro" id="IPR054289">
    <property type="entry name" value="DUF7025"/>
</dbReference>
<keyword evidence="3" id="KW-1185">Reference proteome</keyword>
<accession>A0A0D2NZB4</accession>
<feature type="domain" description="AAA+ ATPase" evidence="1">
    <location>
        <begin position="420"/>
        <end position="544"/>
    </location>
</feature>
<gene>
    <name evidence="2" type="ORF">HYPSUDRAFT_41682</name>
</gene>
<dbReference type="SMART" id="SM00382">
    <property type="entry name" value="AAA"/>
    <property type="match status" value="1"/>
</dbReference>